<proteinExistence type="predicted"/>
<keyword evidence="3" id="KW-1185">Reference proteome</keyword>
<feature type="compositionally biased region" description="Polar residues" evidence="1">
    <location>
        <begin position="95"/>
        <end position="105"/>
    </location>
</feature>
<feature type="region of interest" description="Disordered" evidence="1">
    <location>
        <begin position="154"/>
        <end position="199"/>
    </location>
</feature>
<organism evidence="2 3">
    <name type="scientific">Novymonas esmeraldas</name>
    <dbReference type="NCBI Taxonomy" id="1808958"/>
    <lineage>
        <taxon>Eukaryota</taxon>
        <taxon>Discoba</taxon>
        <taxon>Euglenozoa</taxon>
        <taxon>Kinetoplastea</taxon>
        <taxon>Metakinetoplastina</taxon>
        <taxon>Trypanosomatida</taxon>
        <taxon>Trypanosomatidae</taxon>
        <taxon>Novymonas</taxon>
    </lineage>
</organism>
<feature type="region of interest" description="Disordered" evidence="1">
    <location>
        <begin position="338"/>
        <end position="359"/>
    </location>
</feature>
<sequence length="1332" mass="143591">MSAHRRLAHRVAAPVGLVRRPSAVSAVPAASSTQSSAAALLSQRWSCGACDGYAASVRRAMSSSVLAAAASTMTTAPSPVMSRRCVSSAAGPESPATTSCVSSGEDTAVAGQDRVTAPEERETRYSSQRHVEEAEAALREVYGPFSKVVLHRIPQRRRHTAASRAVEEENDVESGLEQDADGAESPGQPQQQQQQQQQRAFYYRVSATFRLLGFPVELAVANGPRAAETIEACLHQALTSDITFIHVGGSRGNAHGSSKQQQQQQRRSGGAGGNRHRGQQQQQQQRQQRDGAHANASGAFDSPSQRRLSPHQQELRAIMDDLRQLCAHFSRSLKLAIKPPARSSAPQTTADKVSGGGAEAEAVGNQWRCRGYVKEEWSTSPQARPAHEACGSSPNDALVRCVAELRQQYRAEMDSADVTQEGVREVAAIVQGQRKTVTATLQEERSGGGGGSDGAATEAEHGTTGGDAAAAGAHLLSFSPTPSLMQAPSFSTQLLVTDTRGNASVYSARRQASPYAGYQTAAVSAIRAESVWDGDTHLLSPRLAPAPLLVRLRWQFDMLVDHICRTTGRSAAEVAWVQLGDVAGSGTSDAPAAEAADPSGGGTADPGPGPGGDAGTMNLPIMYSGAVYAERNTLVWQAIAVGRYRVEFDTYVQAVYYLLDQYSDCLASLPCMAPGHAEGALFPSAAVLELQVARHDGFPVLSNHRGKWTCYAILGTLTMQYLGCPYQTHYHFDAAATEWVSTVTVNNGRQTNFPLAQRRSRIKGEAWRLACLAALRDNFPRQYAAVIEAHPDVDLSNDAGARSHRFRALPREKRIAHISSFLMMVMTFAEEDLGWRQPRIRLRNQSGDIGLPQWVAEMEAQVQGEEGRRVVAMSPAFSQARQARRSLVYRVGMQYFPSDVKAYKMLDRGDCVDPEEDDAARLRKFYDPTKLVNGSMVRHVTTLIERDHATMAPVTWTLEAHTLDPGSHHAAAAASRSVTAAEEGSGPDDSDLVTDFAEGDISLLLSQQPEMLLRPLRLSYTAQVLGARGSVLIADYDSTRAAAVADAEAVPVLVTALKSASFHLAGGDAETLWTEYETYPLDGISSTKGLCLTLFNKFFGEATEGEAAAAATDMVDGVGVPADGGDGRVDPLASISVVATAVGSYWIGTAVLPRFGMIPLAKAVSTAKRSCVRDALLLATRRSFPRVLQYIVRQDTPLASLATIILTEPVVEELPPAARREALASALREKRGTPPPPFRLLMQCMREAHPKRDHCIRVHNAFDTARGFQTRLYLQRGRIVRQGGSQVVGYGTSVSSATEALNRAAIVALENLFDAALLEAERKQPDYRADRR</sequence>
<feature type="region of interest" description="Disordered" evidence="1">
    <location>
        <begin position="967"/>
        <end position="990"/>
    </location>
</feature>
<feature type="region of interest" description="Disordered" evidence="1">
    <location>
        <begin position="437"/>
        <end position="467"/>
    </location>
</feature>
<dbReference type="EMBL" id="JAECZO010000003">
    <property type="protein sequence ID" value="KAK7200070.1"/>
    <property type="molecule type" value="Genomic_DNA"/>
</dbReference>
<name>A0AAW0F1N7_9TRYP</name>
<feature type="region of interest" description="Disordered" evidence="1">
    <location>
        <begin position="587"/>
        <end position="615"/>
    </location>
</feature>
<evidence type="ECO:0000256" key="1">
    <source>
        <dbReference type="SAM" id="MobiDB-lite"/>
    </source>
</evidence>
<protein>
    <submittedName>
        <fullName evidence="2">Uncharacterized protein</fullName>
    </submittedName>
</protein>
<feature type="compositionally biased region" description="Gly residues" evidence="1">
    <location>
        <begin position="599"/>
        <end position="614"/>
    </location>
</feature>
<reference evidence="2 3" key="1">
    <citation type="journal article" date="2021" name="MBio">
        <title>A New Model Trypanosomatid, Novymonas esmeraldas: Genomic Perception of Its 'Candidatus Pandoraea novymonadis' Endosymbiont.</title>
        <authorList>
            <person name="Zakharova A."/>
            <person name="Saura A."/>
            <person name="Butenko A."/>
            <person name="Podesvova L."/>
            <person name="Warmusova S."/>
            <person name="Kostygov A.Y."/>
            <person name="Nenarokova A."/>
            <person name="Lukes J."/>
            <person name="Opperdoes F.R."/>
            <person name="Yurchenko V."/>
        </authorList>
    </citation>
    <scope>NUCLEOTIDE SEQUENCE [LARGE SCALE GENOMIC DNA]</scope>
    <source>
        <strain evidence="2 3">E262AT.01</strain>
    </source>
</reference>
<feature type="compositionally biased region" description="Acidic residues" evidence="1">
    <location>
        <begin position="168"/>
        <end position="182"/>
    </location>
</feature>
<feature type="compositionally biased region" description="Low complexity" evidence="1">
    <location>
        <begin position="588"/>
        <end position="598"/>
    </location>
</feature>
<feature type="compositionally biased region" description="Low complexity" evidence="1">
    <location>
        <begin position="188"/>
        <end position="198"/>
    </location>
</feature>
<feature type="compositionally biased region" description="Low complexity" evidence="1">
    <location>
        <begin position="256"/>
        <end position="268"/>
    </location>
</feature>
<dbReference type="Proteomes" id="UP001430356">
    <property type="component" value="Unassembled WGS sequence"/>
</dbReference>
<feature type="region of interest" description="Disordered" evidence="1">
    <location>
        <begin position="249"/>
        <end position="310"/>
    </location>
</feature>
<evidence type="ECO:0000313" key="3">
    <source>
        <dbReference type="Proteomes" id="UP001430356"/>
    </source>
</evidence>
<feature type="compositionally biased region" description="Basic and acidic residues" evidence="1">
    <location>
        <begin position="116"/>
        <end position="130"/>
    </location>
</feature>
<feature type="compositionally biased region" description="Low complexity" evidence="1">
    <location>
        <begin position="968"/>
        <end position="981"/>
    </location>
</feature>
<comment type="caution">
    <text evidence="2">The sequence shown here is derived from an EMBL/GenBank/DDBJ whole genome shotgun (WGS) entry which is preliminary data.</text>
</comment>
<accession>A0AAW0F1N7</accession>
<evidence type="ECO:0000313" key="2">
    <source>
        <dbReference type="EMBL" id="KAK7200070.1"/>
    </source>
</evidence>
<gene>
    <name evidence="2" type="ORF">NESM_000056600</name>
</gene>
<feature type="region of interest" description="Disordered" evidence="1">
    <location>
        <begin position="85"/>
        <end position="130"/>
    </location>
</feature>